<evidence type="ECO:0000256" key="3">
    <source>
        <dbReference type="SAM" id="SignalP"/>
    </source>
</evidence>
<feature type="signal peptide" evidence="3">
    <location>
        <begin position="1"/>
        <end position="22"/>
    </location>
</feature>
<dbReference type="InterPro" id="IPR019426">
    <property type="entry name" value="7TM_GPCR_serpentine_rcpt_Srv"/>
</dbReference>
<keyword evidence="2" id="KW-0812">Transmembrane</keyword>
<proteinExistence type="predicted"/>
<dbReference type="WBParaSite" id="Pan_g16722.t1">
    <property type="protein sequence ID" value="Pan_g16722.t1"/>
    <property type="gene ID" value="Pan_g16722"/>
</dbReference>
<feature type="chain" id="PRO_5028899566" evidence="3">
    <location>
        <begin position="23"/>
        <end position="126"/>
    </location>
</feature>
<keyword evidence="4" id="KW-1185">Reference proteome</keyword>
<keyword evidence="3" id="KW-0732">Signal</keyword>
<feature type="compositionally biased region" description="Polar residues" evidence="1">
    <location>
        <begin position="117"/>
        <end position="126"/>
    </location>
</feature>
<dbReference type="Pfam" id="PF10323">
    <property type="entry name" value="7TM_GPCR_Srv"/>
    <property type="match status" value="1"/>
</dbReference>
<reference evidence="5" key="2">
    <citation type="submission" date="2020-10" db="UniProtKB">
        <authorList>
            <consortium name="WormBaseParasite"/>
        </authorList>
    </citation>
    <scope>IDENTIFICATION</scope>
</reference>
<organism evidence="4 5">
    <name type="scientific">Panagrellus redivivus</name>
    <name type="common">Microworm</name>
    <dbReference type="NCBI Taxonomy" id="6233"/>
    <lineage>
        <taxon>Eukaryota</taxon>
        <taxon>Metazoa</taxon>
        <taxon>Ecdysozoa</taxon>
        <taxon>Nematoda</taxon>
        <taxon>Chromadorea</taxon>
        <taxon>Rhabditida</taxon>
        <taxon>Tylenchina</taxon>
        <taxon>Panagrolaimomorpha</taxon>
        <taxon>Panagrolaimoidea</taxon>
        <taxon>Panagrolaimidae</taxon>
        <taxon>Panagrellus</taxon>
    </lineage>
</organism>
<feature type="transmembrane region" description="Helical" evidence="2">
    <location>
        <begin position="39"/>
        <end position="65"/>
    </location>
</feature>
<protein>
    <submittedName>
        <fullName evidence="5">Transmembrane protein</fullName>
    </submittedName>
</protein>
<feature type="compositionally biased region" description="Polar residues" evidence="1">
    <location>
        <begin position="82"/>
        <end position="91"/>
    </location>
</feature>
<keyword evidence="2" id="KW-0472">Membrane</keyword>
<feature type="compositionally biased region" description="Basic and acidic residues" evidence="1">
    <location>
        <begin position="69"/>
        <end position="81"/>
    </location>
</feature>
<keyword evidence="2" id="KW-1133">Transmembrane helix</keyword>
<accession>A0A7E4V5D0</accession>
<evidence type="ECO:0000313" key="5">
    <source>
        <dbReference type="WBParaSite" id="Pan_g16722.t1"/>
    </source>
</evidence>
<reference evidence="4" key="1">
    <citation type="journal article" date="2013" name="Genetics">
        <title>The draft genome and transcriptome of Panagrellus redivivus are shaped by the harsh demands of a free-living lifestyle.</title>
        <authorList>
            <person name="Srinivasan J."/>
            <person name="Dillman A.R."/>
            <person name="Macchietto M.G."/>
            <person name="Heikkinen L."/>
            <person name="Lakso M."/>
            <person name="Fracchia K.M."/>
            <person name="Antoshechkin I."/>
            <person name="Mortazavi A."/>
            <person name="Wong G."/>
            <person name="Sternberg P.W."/>
        </authorList>
    </citation>
    <scope>NUCLEOTIDE SEQUENCE [LARGE SCALE GENOMIC DNA]</scope>
    <source>
        <strain evidence="4">MT8872</strain>
    </source>
</reference>
<dbReference type="AlphaFoldDB" id="A0A7E4V5D0"/>
<dbReference type="Proteomes" id="UP000492821">
    <property type="component" value="Unassembled WGS sequence"/>
</dbReference>
<sequence length="126" mass="13843">MSLKSALILAIVILTLSTLASTKTRDVHSTKAPKVSKNFPWWAIVVVVVIFLVVIIAVVILICVIRDNKQQRKDAEARQEVQHQLQLSRQHMSAKVRKNKPAASPAHSPHADEPPTVTATDPTNIG</sequence>
<feature type="region of interest" description="Disordered" evidence="1">
    <location>
        <begin position="69"/>
        <end position="126"/>
    </location>
</feature>
<evidence type="ECO:0000313" key="4">
    <source>
        <dbReference type="Proteomes" id="UP000492821"/>
    </source>
</evidence>
<evidence type="ECO:0000256" key="1">
    <source>
        <dbReference type="SAM" id="MobiDB-lite"/>
    </source>
</evidence>
<evidence type="ECO:0000256" key="2">
    <source>
        <dbReference type="SAM" id="Phobius"/>
    </source>
</evidence>
<name>A0A7E4V5D0_PANRE</name>